<gene>
    <name evidence="3" type="ORF">DSM106972_017790</name>
</gene>
<dbReference type="InterPro" id="IPR005149">
    <property type="entry name" value="Tscrpt_reg_PadR_N"/>
</dbReference>
<proteinExistence type="predicted"/>
<name>A0A3S1AT50_9CYAN</name>
<dbReference type="Pfam" id="PF10400">
    <property type="entry name" value="Vir_act_alpha_C"/>
    <property type="match status" value="1"/>
</dbReference>
<feature type="domain" description="Transcription regulator PadR C-terminal" evidence="2">
    <location>
        <begin position="92"/>
        <end position="175"/>
    </location>
</feature>
<dbReference type="InterPro" id="IPR036390">
    <property type="entry name" value="WH_DNA-bd_sf"/>
</dbReference>
<keyword evidence="4" id="KW-1185">Reference proteome</keyword>
<feature type="domain" description="Transcription regulator PadR N-terminal" evidence="1">
    <location>
        <begin position="7"/>
        <end position="81"/>
    </location>
</feature>
<organism evidence="3 4">
    <name type="scientific">Dulcicalothrix desertica PCC 7102</name>
    <dbReference type="NCBI Taxonomy" id="232991"/>
    <lineage>
        <taxon>Bacteria</taxon>
        <taxon>Bacillati</taxon>
        <taxon>Cyanobacteriota</taxon>
        <taxon>Cyanophyceae</taxon>
        <taxon>Nostocales</taxon>
        <taxon>Calotrichaceae</taxon>
        <taxon>Dulcicalothrix</taxon>
    </lineage>
</organism>
<evidence type="ECO:0000313" key="4">
    <source>
        <dbReference type="Proteomes" id="UP000271624"/>
    </source>
</evidence>
<dbReference type="InterPro" id="IPR018309">
    <property type="entry name" value="Tscrpt_reg_PadR_C"/>
</dbReference>
<evidence type="ECO:0000313" key="3">
    <source>
        <dbReference type="EMBL" id="RUT08611.1"/>
    </source>
</evidence>
<reference evidence="3" key="2">
    <citation type="journal article" date="2019" name="Genome Biol. Evol.">
        <title>Day and night: Metabolic profiles and evolutionary relationships of six axenic non-marine cyanobacteria.</title>
        <authorList>
            <person name="Will S.E."/>
            <person name="Henke P."/>
            <person name="Boedeker C."/>
            <person name="Huang S."/>
            <person name="Brinkmann H."/>
            <person name="Rohde M."/>
            <person name="Jarek M."/>
            <person name="Friedl T."/>
            <person name="Seufert S."/>
            <person name="Schumacher M."/>
            <person name="Overmann J."/>
            <person name="Neumann-Schaal M."/>
            <person name="Petersen J."/>
        </authorList>
    </citation>
    <scope>NUCLEOTIDE SEQUENCE [LARGE SCALE GENOMIC DNA]</scope>
    <source>
        <strain evidence="3">PCC 7102</strain>
    </source>
</reference>
<dbReference type="Gene3D" id="6.10.140.190">
    <property type="match status" value="1"/>
</dbReference>
<dbReference type="Gene3D" id="1.10.10.10">
    <property type="entry name" value="Winged helix-like DNA-binding domain superfamily/Winged helix DNA-binding domain"/>
    <property type="match status" value="1"/>
</dbReference>
<sequence>MAISHAILAALLDTACSGYDLSKQFAGTVGFFWHATQQQIYRELSKLEEEGHIVAEVIRQEGRPDKKVFSVTEAGKEYLRKWILEPSEVSPIKDELLVKVFAGEVAPKHKIIKELENHRVQHKDKLKAYRAIEEKHFVNPQTLPLAEKYRYLTLQQGIRYEIEWLKWCEDTIKFLHEDNSN</sequence>
<dbReference type="AlphaFoldDB" id="A0A3S1AT50"/>
<dbReference type="Pfam" id="PF03551">
    <property type="entry name" value="PadR"/>
    <property type="match status" value="1"/>
</dbReference>
<dbReference type="PANTHER" id="PTHR43252:SF4">
    <property type="entry name" value="TRANSCRIPTIONAL REGULATORY PROTEIN"/>
    <property type="match status" value="1"/>
</dbReference>
<dbReference type="RefSeq" id="WP_127080387.1">
    <property type="nucleotide sequence ID" value="NZ_RSCL01000003.1"/>
</dbReference>
<dbReference type="OrthoDB" id="9783723at2"/>
<accession>A0A3S1AT50</accession>
<dbReference type="EMBL" id="RSCL01000003">
    <property type="protein sequence ID" value="RUT08611.1"/>
    <property type="molecule type" value="Genomic_DNA"/>
</dbReference>
<protein>
    <submittedName>
        <fullName evidence="3">PadR family transcriptional regulator</fullName>
    </submittedName>
</protein>
<dbReference type="SUPFAM" id="SSF46785">
    <property type="entry name" value="Winged helix' DNA-binding domain"/>
    <property type="match status" value="1"/>
</dbReference>
<dbReference type="PANTHER" id="PTHR43252">
    <property type="entry name" value="TRANSCRIPTIONAL REGULATOR YQJI"/>
    <property type="match status" value="1"/>
</dbReference>
<dbReference type="InterPro" id="IPR036388">
    <property type="entry name" value="WH-like_DNA-bd_sf"/>
</dbReference>
<reference evidence="3" key="1">
    <citation type="submission" date="2018-12" db="EMBL/GenBank/DDBJ databases">
        <authorList>
            <person name="Will S."/>
            <person name="Neumann-Schaal M."/>
            <person name="Henke P."/>
        </authorList>
    </citation>
    <scope>NUCLEOTIDE SEQUENCE</scope>
    <source>
        <strain evidence="3">PCC 7102</strain>
    </source>
</reference>
<evidence type="ECO:0000259" key="2">
    <source>
        <dbReference type="Pfam" id="PF10400"/>
    </source>
</evidence>
<comment type="caution">
    <text evidence="3">The sequence shown here is derived from an EMBL/GenBank/DDBJ whole genome shotgun (WGS) entry which is preliminary data.</text>
</comment>
<dbReference type="Proteomes" id="UP000271624">
    <property type="component" value="Unassembled WGS sequence"/>
</dbReference>
<evidence type="ECO:0000259" key="1">
    <source>
        <dbReference type="Pfam" id="PF03551"/>
    </source>
</evidence>